<dbReference type="AlphaFoldDB" id="A0A0L6TXT9"/>
<sequence length="165" mass="17639">MLDTPKVAVIMGSDSDFDVVKKCLIALERFGIEYDVQVISAHRNPQKIFEYATTAEERGIEVIIGAAGKAAHLPGVIAGITPLPVIGIPIQTSFQGGLDSLLSIVQMPAGVPVATVAVNGAENAGILAAQMLSIKYPEIREKMKAYKILLNDEVVAKNEKVQEIL</sequence>
<name>A0A0L6TXT9_9FIRM</name>
<evidence type="ECO:0000256" key="2">
    <source>
        <dbReference type="ARBA" id="ARBA00023235"/>
    </source>
</evidence>
<dbReference type="NCBIfam" id="TIGR01162">
    <property type="entry name" value="purE"/>
    <property type="match status" value="1"/>
</dbReference>
<comment type="function">
    <text evidence="3 4">Catalyzes the conversion of N5-carboxyaminoimidazole ribonucleotide (N5-CAIR) to 4-carboxy-5-aminoimidazole ribonucleotide (CAIR).</text>
</comment>
<comment type="catalytic activity">
    <reaction evidence="3 4">
        <text>5-carboxyamino-1-(5-phospho-D-ribosyl)imidazole + H(+) = 5-amino-1-(5-phospho-D-ribosyl)imidazole-4-carboxylate</text>
        <dbReference type="Rhea" id="RHEA:13193"/>
        <dbReference type="ChEBI" id="CHEBI:15378"/>
        <dbReference type="ChEBI" id="CHEBI:58730"/>
        <dbReference type="ChEBI" id="CHEBI:77657"/>
        <dbReference type="EC" id="5.4.99.18"/>
    </reaction>
</comment>
<dbReference type="GO" id="GO:0006189">
    <property type="term" value="P:'de novo' IMP biosynthetic process"/>
    <property type="evidence" value="ECO:0007669"/>
    <property type="project" value="UniProtKB-UniRule"/>
</dbReference>
<comment type="similarity">
    <text evidence="3">Belongs to the AIR carboxylase family. Class I subfamily.</text>
</comment>
<dbReference type="PANTHER" id="PTHR23046:SF2">
    <property type="entry name" value="PHOSPHORIBOSYLAMINOIMIDAZOLE CARBOXYLASE"/>
    <property type="match status" value="1"/>
</dbReference>
<dbReference type="Gene3D" id="3.40.50.1970">
    <property type="match status" value="1"/>
</dbReference>
<reference evidence="8" key="1">
    <citation type="submission" date="2015-07" db="EMBL/GenBank/DDBJ databases">
        <title>Draft genome sequence of Acetobacterium bakii DSM 8293, a potential psychrophilic chemical producer through syngas fermentation.</title>
        <authorList>
            <person name="Song Y."/>
            <person name="Hwang S."/>
            <person name="Cho B.-K."/>
        </authorList>
    </citation>
    <scope>NUCLEOTIDE SEQUENCE [LARGE SCALE GENOMIC DNA]</scope>
    <source>
        <strain evidence="8">DSM 8239</strain>
    </source>
</reference>
<keyword evidence="1 3" id="KW-0658">Purine biosynthesis</keyword>
<dbReference type="GO" id="GO:0034023">
    <property type="term" value="F:5-(carboxyamino)imidazole ribonucleotide mutase activity"/>
    <property type="evidence" value="ECO:0007669"/>
    <property type="project" value="UniProtKB-UniRule"/>
</dbReference>
<protein>
    <recommendedName>
        <fullName evidence="3 4">N5-carboxyaminoimidazole ribonucleotide mutase</fullName>
        <shortName evidence="3 4">N5-CAIR mutase</shortName>
        <ecNumber evidence="3 4">5.4.99.18</ecNumber>
    </recommendedName>
    <alternativeName>
        <fullName evidence="3">5-(carboxyamino)imidazole ribonucleotide mutase</fullName>
    </alternativeName>
</protein>
<dbReference type="RefSeq" id="WP_050741789.1">
    <property type="nucleotide sequence ID" value="NZ_LGYO01000065.1"/>
</dbReference>
<dbReference type="PIRSF" id="PIRSF001338">
    <property type="entry name" value="AIR_carboxylase"/>
    <property type="match status" value="1"/>
</dbReference>
<dbReference type="Pfam" id="PF00731">
    <property type="entry name" value="AIRC"/>
    <property type="match status" value="1"/>
</dbReference>
<dbReference type="UniPathway" id="UPA00074">
    <property type="reaction ID" value="UER00943"/>
</dbReference>
<feature type="binding site" evidence="3 5">
    <location>
        <position position="43"/>
    </location>
    <ligand>
        <name>substrate</name>
    </ligand>
</feature>
<evidence type="ECO:0000313" key="7">
    <source>
        <dbReference type="EMBL" id="KNZ40375.1"/>
    </source>
</evidence>
<dbReference type="OrthoDB" id="9791908at2"/>
<dbReference type="EMBL" id="LGYO01000065">
    <property type="protein sequence ID" value="KNZ40375.1"/>
    <property type="molecule type" value="Genomic_DNA"/>
</dbReference>
<keyword evidence="2 3" id="KW-0413">Isomerase</keyword>
<dbReference type="PANTHER" id="PTHR23046">
    <property type="entry name" value="PHOSPHORIBOSYLAMINOIMIDAZOLE CARBOXYLASE CATALYTIC SUBUNIT"/>
    <property type="match status" value="1"/>
</dbReference>
<dbReference type="HAMAP" id="MF_01929">
    <property type="entry name" value="PurE_classI"/>
    <property type="match status" value="1"/>
</dbReference>
<dbReference type="InterPro" id="IPR000031">
    <property type="entry name" value="PurE_dom"/>
</dbReference>
<dbReference type="SUPFAM" id="SSF52255">
    <property type="entry name" value="N5-CAIR mutase (phosphoribosylaminoimidazole carboxylase, PurE)"/>
    <property type="match status" value="1"/>
</dbReference>
<comment type="pathway">
    <text evidence="3 4">Purine metabolism; IMP biosynthesis via de novo pathway; 5-amino-1-(5-phospho-D-ribosyl)imidazole-4-carboxylate from 5-amino-1-(5-phospho-D-ribosyl)imidazole (N5-CAIR route): step 2/2.</text>
</comment>
<evidence type="ECO:0000256" key="1">
    <source>
        <dbReference type="ARBA" id="ARBA00022755"/>
    </source>
</evidence>
<evidence type="ECO:0000256" key="4">
    <source>
        <dbReference type="PIRNR" id="PIRNR001338"/>
    </source>
</evidence>
<organism evidence="7 8">
    <name type="scientific">Acetobacterium bakii</name>
    <dbReference type="NCBI Taxonomy" id="52689"/>
    <lineage>
        <taxon>Bacteria</taxon>
        <taxon>Bacillati</taxon>
        <taxon>Bacillota</taxon>
        <taxon>Clostridia</taxon>
        <taxon>Eubacteriales</taxon>
        <taxon>Eubacteriaceae</taxon>
        <taxon>Acetobacterium</taxon>
    </lineage>
</organism>
<dbReference type="SMART" id="SM01001">
    <property type="entry name" value="AIRC"/>
    <property type="match status" value="1"/>
</dbReference>
<gene>
    <name evidence="3" type="primary">purE</name>
    <name evidence="7" type="ORF">AKG39_18010</name>
</gene>
<evidence type="ECO:0000259" key="6">
    <source>
        <dbReference type="SMART" id="SM01001"/>
    </source>
</evidence>
<dbReference type="PATRIC" id="fig|52689.4.peg.3295"/>
<proteinExistence type="inferred from homology"/>
<dbReference type="STRING" id="52689.AKG39_18010"/>
<dbReference type="EC" id="5.4.99.18" evidence="3 4"/>
<feature type="binding site" evidence="3 5">
    <location>
        <position position="16"/>
    </location>
    <ligand>
        <name>substrate</name>
    </ligand>
</feature>
<feature type="binding site" evidence="3 5">
    <location>
        <position position="13"/>
    </location>
    <ligand>
        <name>substrate</name>
    </ligand>
</feature>
<dbReference type="InterPro" id="IPR024694">
    <property type="entry name" value="PurE_prokaryotes"/>
</dbReference>
<evidence type="ECO:0000256" key="5">
    <source>
        <dbReference type="PIRSR" id="PIRSR001338-1"/>
    </source>
</evidence>
<comment type="caution">
    <text evidence="7">The sequence shown here is derived from an EMBL/GenBank/DDBJ whole genome shotgun (WGS) entry which is preliminary data.</text>
</comment>
<evidence type="ECO:0000256" key="3">
    <source>
        <dbReference type="HAMAP-Rule" id="MF_01929"/>
    </source>
</evidence>
<evidence type="ECO:0000313" key="8">
    <source>
        <dbReference type="Proteomes" id="UP000036873"/>
    </source>
</evidence>
<keyword evidence="8" id="KW-1185">Reference proteome</keyword>
<dbReference type="InterPro" id="IPR033747">
    <property type="entry name" value="PurE_ClassI"/>
</dbReference>
<feature type="domain" description="PurE" evidence="6">
    <location>
        <begin position="5"/>
        <end position="154"/>
    </location>
</feature>
<accession>A0A0L6TXT9</accession>
<dbReference type="Proteomes" id="UP000036873">
    <property type="component" value="Unassembled WGS sequence"/>
</dbReference>